<evidence type="ECO:0000313" key="3">
    <source>
        <dbReference type="EMBL" id="CAD7624650.1"/>
    </source>
</evidence>
<dbReference type="GO" id="GO:0006508">
    <property type="term" value="P:proteolysis"/>
    <property type="evidence" value="ECO:0007669"/>
    <property type="project" value="InterPro"/>
</dbReference>
<dbReference type="OrthoDB" id="1405469at2759"/>
<feature type="region of interest" description="Disordered" evidence="1">
    <location>
        <begin position="274"/>
        <end position="297"/>
    </location>
</feature>
<dbReference type="Proteomes" id="UP000759131">
    <property type="component" value="Unassembled WGS sequence"/>
</dbReference>
<dbReference type="Pfam" id="PF00656">
    <property type="entry name" value="Peptidase_C14"/>
    <property type="match status" value="1"/>
</dbReference>
<sequence length="297" mass="33926">SKEVHVLSDGYKQSSVKHTEDVGSVEYTAPEGQTTEYNHLIDVYSLALIGAQLFGFNTSNIENGNFQYRGVHIQQVYLLLTRDQIQTKLTQVANSDEYNGDAFIMMFIGDGYNENIIGYRDPNDTQLPPENHNLLPISDIVATFAWTRAPVLRYKTKVFIFNCDRLKVDVDLYKTIVTNDFCVKSAEMILGHKEPALINKLTMLDPQFKHDNNQIYVIYSCREGYASWHRPVDGPIGNVTQFGQTFSHTIAQYSSYKSLIEMFVMIVEQEPDNTGDDYDTYRADRTAHSTKTNTRNK</sequence>
<accession>A0A7R9KJX8</accession>
<dbReference type="Gene3D" id="3.40.50.1460">
    <property type="match status" value="1"/>
</dbReference>
<feature type="domain" description="Caspase family p20" evidence="2">
    <location>
        <begin position="80"/>
        <end position="165"/>
    </location>
</feature>
<dbReference type="InterPro" id="IPR029030">
    <property type="entry name" value="Caspase-like_dom_sf"/>
</dbReference>
<dbReference type="GO" id="GO:0004197">
    <property type="term" value="F:cysteine-type endopeptidase activity"/>
    <property type="evidence" value="ECO:0007669"/>
    <property type="project" value="InterPro"/>
</dbReference>
<dbReference type="EMBL" id="CAJPIZ010002467">
    <property type="protein sequence ID" value="CAG2105080.1"/>
    <property type="molecule type" value="Genomic_DNA"/>
</dbReference>
<feature type="non-terminal residue" evidence="3">
    <location>
        <position position="1"/>
    </location>
</feature>
<dbReference type="SUPFAM" id="SSF52129">
    <property type="entry name" value="Caspase-like"/>
    <property type="match status" value="1"/>
</dbReference>
<dbReference type="AlphaFoldDB" id="A0A7R9KJX8"/>
<keyword evidence="4" id="KW-1185">Reference proteome</keyword>
<evidence type="ECO:0000313" key="4">
    <source>
        <dbReference type="Proteomes" id="UP000759131"/>
    </source>
</evidence>
<gene>
    <name evidence="3" type="ORF">OSB1V03_LOCUS5091</name>
</gene>
<dbReference type="PROSITE" id="PS50208">
    <property type="entry name" value="CASPASE_P20"/>
    <property type="match status" value="1"/>
</dbReference>
<dbReference type="InterPro" id="IPR001309">
    <property type="entry name" value="Pept_C14_p20"/>
</dbReference>
<name>A0A7R9KJX8_9ACAR</name>
<evidence type="ECO:0000259" key="2">
    <source>
        <dbReference type="PROSITE" id="PS50208"/>
    </source>
</evidence>
<dbReference type="InterPro" id="IPR011600">
    <property type="entry name" value="Pept_C14_caspase"/>
</dbReference>
<dbReference type="EMBL" id="OC857042">
    <property type="protein sequence ID" value="CAD7624650.1"/>
    <property type="molecule type" value="Genomic_DNA"/>
</dbReference>
<reference evidence="3" key="1">
    <citation type="submission" date="2020-11" db="EMBL/GenBank/DDBJ databases">
        <authorList>
            <person name="Tran Van P."/>
        </authorList>
    </citation>
    <scope>NUCLEOTIDE SEQUENCE</scope>
</reference>
<protein>
    <recommendedName>
        <fullName evidence="2">Caspase family p20 domain-containing protein</fullName>
    </recommendedName>
</protein>
<organism evidence="3">
    <name type="scientific">Medioppia subpectinata</name>
    <dbReference type="NCBI Taxonomy" id="1979941"/>
    <lineage>
        <taxon>Eukaryota</taxon>
        <taxon>Metazoa</taxon>
        <taxon>Ecdysozoa</taxon>
        <taxon>Arthropoda</taxon>
        <taxon>Chelicerata</taxon>
        <taxon>Arachnida</taxon>
        <taxon>Acari</taxon>
        <taxon>Acariformes</taxon>
        <taxon>Sarcoptiformes</taxon>
        <taxon>Oribatida</taxon>
        <taxon>Brachypylina</taxon>
        <taxon>Oppioidea</taxon>
        <taxon>Oppiidae</taxon>
        <taxon>Medioppia</taxon>
    </lineage>
</organism>
<proteinExistence type="predicted"/>
<evidence type="ECO:0000256" key="1">
    <source>
        <dbReference type="SAM" id="MobiDB-lite"/>
    </source>
</evidence>